<dbReference type="RefSeq" id="XP_070888706.1">
    <property type="nucleotide sequence ID" value="XM_071027325.1"/>
</dbReference>
<name>A0ABR4M2E1_9EURO</name>
<comment type="caution">
    <text evidence="2">The sequence shown here is derived from an EMBL/GenBank/DDBJ whole genome shotgun (WGS) entry which is preliminary data.</text>
</comment>
<evidence type="ECO:0008006" key="4">
    <source>
        <dbReference type="Google" id="ProtNLM"/>
    </source>
</evidence>
<evidence type="ECO:0000256" key="1">
    <source>
        <dbReference type="SAM" id="SignalP"/>
    </source>
</evidence>
<evidence type="ECO:0000313" key="2">
    <source>
        <dbReference type="EMBL" id="KAL2869727.1"/>
    </source>
</evidence>
<keyword evidence="3" id="KW-1185">Reference proteome</keyword>
<organism evidence="2 3">
    <name type="scientific">Aspergillus lucknowensis</name>
    <dbReference type="NCBI Taxonomy" id="176173"/>
    <lineage>
        <taxon>Eukaryota</taxon>
        <taxon>Fungi</taxon>
        <taxon>Dikarya</taxon>
        <taxon>Ascomycota</taxon>
        <taxon>Pezizomycotina</taxon>
        <taxon>Eurotiomycetes</taxon>
        <taxon>Eurotiomycetidae</taxon>
        <taxon>Eurotiales</taxon>
        <taxon>Aspergillaceae</taxon>
        <taxon>Aspergillus</taxon>
        <taxon>Aspergillus subgen. Nidulantes</taxon>
    </lineage>
</organism>
<gene>
    <name evidence="2" type="ORF">BJX67DRAFT_320430</name>
</gene>
<dbReference type="EMBL" id="JBFXLQ010000008">
    <property type="protein sequence ID" value="KAL2869727.1"/>
    <property type="molecule type" value="Genomic_DNA"/>
</dbReference>
<dbReference type="Proteomes" id="UP001610432">
    <property type="component" value="Unassembled WGS sequence"/>
</dbReference>
<evidence type="ECO:0000313" key="3">
    <source>
        <dbReference type="Proteomes" id="UP001610432"/>
    </source>
</evidence>
<keyword evidence="1" id="KW-0732">Signal</keyword>
<accession>A0ABR4M2E1</accession>
<dbReference type="GeneID" id="98142397"/>
<reference evidence="2 3" key="1">
    <citation type="submission" date="2024-07" db="EMBL/GenBank/DDBJ databases">
        <title>Section-level genome sequencing and comparative genomics of Aspergillus sections Usti and Cavernicolus.</title>
        <authorList>
            <consortium name="Lawrence Berkeley National Laboratory"/>
            <person name="Nybo J.L."/>
            <person name="Vesth T.C."/>
            <person name="Theobald S."/>
            <person name="Frisvad J.C."/>
            <person name="Larsen T.O."/>
            <person name="Kjaerboelling I."/>
            <person name="Rothschild-Mancinelli K."/>
            <person name="Lyhne E.K."/>
            <person name="Kogle M.E."/>
            <person name="Barry K."/>
            <person name="Clum A."/>
            <person name="Na H."/>
            <person name="Ledsgaard L."/>
            <person name="Lin J."/>
            <person name="Lipzen A."/>
            <person name="Kuo A."/>
            <person name="Riley R."/>
            <person name="Mondo S."/>
            <person name="Labutti K."/>
            <person name="Haridas S."/>
            <person name="Pangalinan J."/>
            <person name="Salamov A.A."/>
            <person name="Simmons B.A."/>
            <person name="Magnuson J.K."/>
            <person name="Chen J."/>
            <person name="Drula E."/>
            <person name="Henrissat B."/>
            <person name="Wiebenga A."/>
            <person name="Lubbers R.J."/>
            <person name="Gomes A.C."/>
            <person name="Macurrencykelacurrency M.R."/>
            <person name="Stajich J."/>
            <person name="Grigoriev I.V."/>
            <person name="Mortensen U.H."/>
            <person name="De Vries R.P."/>
            <person name="Baker S.E."/>
            <person name="Andersen M.R."/>
        </authorList>
    </citation>
    <scope>NUCLEOTIDE SEQUENCE [LARGE SCALE GENOMIC DNA]</scope>
    <source>
        <strain evidence="2 3">CBS 449.75</strain>
    </source>
</reference>
<feature type="signal peptide" evidence="1">
    <location>
        <begin position="1"/>
        <end position="26"/>
    </location>
</feature>
<feature type="chain" id="PRO_5045241892" description="Secreted protein" evidence="1">
    <location>
        <begin position="27"/>
        <end position="109"/>
    </location>
</feature>
<sequence length="109" mass="12255">MRKTTVWLATRVWLLASSLIDRFCDGGDAGFSEVCNRSMPEHGRCNEGKKGVRHSACERDKQLAAPDGGGWWLYPTGGLCCRRTVLGRGALEFCQDVYWNRSSDMYMNS</sequence>
<protein>
    <recommendedName>
        <fullName evidence="4">Secreted protein</fullName>
    </recommendedName>
</protein>
<proteinExistence type="predicted"/>